<gene>
    <name evidence="1" type="ORF">AA0535_1658</name>
</gene>
<keyword evidence="2" id="KW-1185">Reference proteome</keyword>
<dbReference type="Proteomes" id="UP001062776">
    <property type="component" value="Unassembled WGS sequence"/>
</dbReference>
<comment type="caution">
    <text evidence="1">The sequence shown here is derived from an EMBL/GenBank/DDBJ whole genome shotgun (WGS) entry which is preliminary data.</text>
</comment>
<protein>
    <submittedName>
        <fullName evidence="1">Uncharacterized protein</fullName>
    </submittedName>
</protein>
<dbReference type="EMBL" id="BAPV01000012">
    <property type="protein sequence ID" value="GBQ88907.1"/>
    <property type="molecule type" value="Genomic_DNA"/>
</dbReference>
<proteinExistence type="predicted"/>
<dbReference type="InterPro" id="IPR020288">
    <property type="entry name" value="Sheath_initiator"/>
</dbReference>
<evidence type="ECO:0000313" key="1">
    <source>
        <dbReference type="EMBL" id="GBQ88907.1"/>
    </source>
</evidence>
<evidence type="ECO:0000313" key="2">
    <source>
        <dbReference type="Proteomes" id="UP001062776"/>
    </source>
</evidence>
<dbReference type="RefSeq" id="WP_264815513.1">
    <property type="nucleotide sequence ID" value="NZ_BAPV01000012.1"/>
</dbReference>
<name>A0ABQ0Q2Z8_9PROT</name>
<sequence>MQSLLLDRTEWDLVLDRSGNIAICSEPYSVLQDVSNAIRVFQGECYYDTSKGLPYQAQILGKPQSVPIFQRLAEAAARTVPLVQDASCIVSRLGGDRSLSGIMQITLTTGETLDVQF</sequence>
<reference evidence="1" key="1">
    <citation type="submission" date="2013-04" db="EMBL/GenBank/DDBJ databases">
        <title>The genome sequencing project of 58 acetic acid bacteria.</title>
        <authorList>
            <person name="Okamoto-Kainuma A."/>
            <person name="Ishikawa M."/>
            <person name="Umino S."/>
            <person name="Koizumi Y."/>
            <person name="Shiwa Y."/>
            <person name="Yoshikawa H."/>
            <person name="Matsutani M."/>
            <person name="Matsushita K."/>
        </authorList>
    </citation>
    <scope>NUCLEOTIDE SEQUENCE</scope>
    <source>
        <strain evidence="1">NRIC 0535</strain>
    </source>
</reference>
<organism evidence="1 2">
    <name type="scientific">Asaia krungthepensis NRIC 0535</name>
    <dbReference type="NCBI Taxonomy" id="1307925"/>
    <lineage>
        <taxon>Bacteria</taxon>
        <taxon>Pseudomonadati</taxon>
        <taxon>Pseudomonadota</taxon>
        <taxon>Alphaproteobacteria</taxon>
        <taxon>Acetobacterales</taxon>
        <taxon>Acetobacteraceae</taxon>
        <taxon>Asaia</taxon>
    </lineage>
</organism>
<accession>A0ABQ0Q2Z8</accession>
<dbReference type="Pfam" id="PF10934">
    <property type="entry name" value="Sheath_initiator"/>
    <property type="match status" value="1"/>
</dbReference>